<dbReference type="NCBIfam" id="NF038001">
    <property type="entry name" value="HYExAFE"/>
    <property type="match status" value="1"/>
</dbReference>
<dbReference type="InterPro" id="IPR049797">
    <property type="entry name" value="HYExAFE"/>
</dbReference>
<name>E8R4X1_ISOPI</name>
<dbReference type="KEGG" id="ipa:Isop_1129"/>
<gene>
    <name evidence="1" type="ordered locus">Isop_1129</name>
</gene>
<dbReference type="RefSeq" id="WP_013564006.1">
    <property type="nucleotide sequence ID" value="NC_014962.1"/>
</dbReference>
<dbReference type="AlphaFoldDB" id="E8R4X1"/>
<dbReference type="eggNOG" id="ENOG5032XEW">
    <property type="taxonomic scope" value="Bacteria"/>
</dbReference>
<organism evidence="1 2">
    <name type="scientific">Isosphaera pallida (strain ATCC 43644 / DSM 9630 / IS1B)</name>
    <dbReference type="NCBI Taxonomy" id="575540"/>
    <lineage>
        <taxon>Bacteria</taxon>
        <taxon>Pseudomonadati</taxon>
        <taxon>Planctomycetota</taxon>
        <taxon>Planctomycetia</taxon>
        <taxon>Isosphaerales</taxon>
        <taxon>Isosphaeraceae</taxon>
        <taxon>Isosphaera</taxon>
    </lineage>
</organism>
<dbReference type="InParanoid" id="E8R4X1"/>
<proteinExistence type="predicted"/>
<dbReference type="STRING" id="575540.Isop_1129"/>
<keyword evidence="2" id="KW-1185">Reference proteome</keyword>
<reference key="1">
    <citation type="submission" date="2010-11" db="EMBL/GenBank/DDBJ databases">
        <title>The complete sequence of chromosome of Isophaera pallida ATCC 43644.</title>
        <authorList>
            <consortium name="US DOE Joint Genome Institute (JGI-PGF)"/>
            <person name="Lucas S."/>
            <person name="Copeland A."/>
            <person name="Lapidus A."/>
            <person name="Bruce D."/>
            <person name="Goodwin L."/>
            <person name="Pitluck S."/>
            <person name="Kyrpides N."/>
            <person name="Mavromatis K."/>
            <person name="Pagani I."/>
            <person name="Ivanova N."/>
            <person name="Saunders E."/>
            <person name="Brettin T."/>
            <person name="Detter J.C."/>
            <person name="Han C."/>
            <person name="Tapia R."/>
            <person name="Land M."/>
            <person name="Hauser L."/>
            <person name="Markowitz V."/>
            <person name="Cheng J.-F."/>
            <person name="Hugenholtz P."/>
            <person name="Woyke T."/>
            <person name="Wu D."/>
            <person name="Eisen J.A."/>
        </authorList>
    </citation>
    <scope>NUCLEOTIDE SEQUENCE</scope>
    <source>
        <strain>ATCC 43644</strain>
    </source>
</reference>
<sequence length="281" mass="31601">MARRSNHYEAAFEAFVRSLRVPCVAVDESKRPLDRHAEAKPACHAEAKPACPADPPAPRCNDPAGSFDTIETNEVDTTPLRLKNPDFLVYPRLGCNLVVEVKGKRGKDHTGRRRWENWVTTDDLDGLARWRDLFGPGYRAILAFVYAERPPATLVTAPAGSPWPDSTQVVRLVVSRRRGRRNRRPTAKDDPLDAGFPFRGRRYWFWAVELDDYLDHLRSRGVAWKAVAMARAEFRRRVRPLLDWLPHAAMTTTSARSHPPSPATSSGAAFPCPAPVSEWTA</sequence>
<evidence type="ECO:0000313" key="1">
    <source>
        <dbReference type="EMBL" id="ADV61717.1"/>
    </source>
</evidence>
<reference evidence="1 2" key="2">
    <citation type="journal article" date="2011" name="Stand. Genomic Sci.">
        <title>Complete genome sequence of Isosphaera pallida type strain (IS1B).</title>
        <authorList>
            <consortium name="US DOE Joint Genome Institute (JGI-PGF)"/>
            <person name="Goker M."/>
            <person name="Cleland D."/>
            <person name="Saunders E."/>
            <person name="Lapidus A."/>
            <person name="Nolan M."/>
            <person name="Lucas S."/>
            <person name="Hammon N."/>
            <person name="Deshpande S."/>
            <person name="Cheng J.F."/>
            <person name="Tapia R."/>
            <person name="Han C."/>
            <person name="Goodwin L."/>
            <person name="Pitluck S."/>
            <person name="Liolios K."/>
            <person name="Pagani I."/>
            <person name="Ivanova N."/>
            <person name="Mavromatis K."/>
            <person name="Pati A."/>
            <person name="Chen A."/>
            <person name="Palaniappan K."/>
            <person name="Land M."/>
            <person name="Hauser L."/>
            <person name="Chang Y.J."/>
            <person name="Jeffries C.D."/>
            <person name="Detter J.C."/>
            <person name="Beck B."/>
            <person name="Woyke T."/>
            <person name="Bristow J."/>
            <person name="Eisen J.A."/>
            <person name="Markowitz V."/>
            <person name="Hugenholtz P."/>
            <person name="Kyrpides N.C."/>
            <person name="Klenk H.P."/>
        </authorList>
    </citation>
    <scope>NUCLEOTIDE SEQUENCE [LARGE SCALE GENOMIC DNA]</scope>
    <source>
        <strain evidence="2">ATCC 43644 / DSM 9630 / IS1B</strain>
    </source>
</reference>
<accession>E8R4X1</accession>
<protein>
    <submittedName>
        <fullName evidence="1">Uncharacterized protein</fullName>
    </submittedName>
</protein>
<dbReference type="HOGENOM" id="CLU_086321_0_0_0"/>
<dbReference type="Proteomes" id="UP000008631">
    <property type="component" value="Chromosome"/>
</dbReference>
<dbReference type="EMBL" id="CP002353">
    <property type="protein sequence ID" value="ADV61717.1"/>
    <property type="molecule type" value="Genomic_DNA"/>
</dbReference>
<evidence type="ECO:0000313" key="2">
    <source>
        <dbReference type="Proteomes" id="UP000008631"/>
    </source>
</evidence>